<reference evidence="1" key="1">
    <citation type="submission" date="2009-11" db="EMBL/GenBank/DDBJ databases">
        <authorList>
            <consortium name="The Broad Institute Genome Sequencing Platform"/>
            <person name="Ward D."/>
            <person name="Feldgarden M."/>
            <person name="Earl A."/>
            <person name="Young S.K."/>
            <person name="Zeng Q."/>
            <person name="Koehrsen M."/>
            <person name="Alvarado L."/>
            <person name="Berlin A."/>
            <person name="Bochicchio J."/>
            <person name="Borenstein D."/>
            <person name="Chapman S.B."/>
            <person name="Chen Z."/>
            <person name="Engels R."/>
            <person name="Freedman E."/>
            <person name="Gellesch M."/>
            <person name="Goldberg J."/>
            <person name="Griggs A."/>
            <person name="Gujja S."/>
            <person name="Heilman E."/>
            <person name="Heiman D."/>
            <person name="Hepburn T."/>
            <person name="Howarth C."/>
            <person name="Jen D."/>
            <person name="Larson L."/>
            <person name="Lewis B."/>
            <person name="Mehta T."/>
            <person name="Park D."/>
            <person name="Pearson M."/>
            <person name="Roberts A."/>
            <person name="Saif S."/>
            <person name="Shea T."/>
            <person name="Shenoy N."/>
            <person name="Sisk P."/>
            <person name="Stolte C."/>
            <person name="Sykes S."/>
            <person name="Thomson T."/>
            <person name="Walk T."/>
            <person name="White J."/>
            <person name="Yandava C."/>
            <person name="Izard J."/>
            <person name="Baranova O.V."/>
            <person name="Blanton J.M."/>
            <person name="Tanner A.C."/>
            <person name="Dewhirst F.E."/>
            <person name="Haas B."/>
            <person name="Nusbaum C."/>
            <person name="Birren B."/>
        </authorList>
    </citation>
    <scope>NUCLEOTIDE SEQUENCE [LARGE SCALE GENOMIC DNA]</scope>
    <source>
        <strain evidence="1">1-1 BBBD Race 1</strain>
    </source>
</reference>
<protein>
    <submittedName>
        <fullName evidence="1 2">Uncharacterized protein</fullName>
    </submittedName>
</protein>
<dbReference type="VEuPathDB" id="FungiDB:PTTG_11861"/>
<organism evidence="1">
    <name type="scientific">Puccinia triticina (isolate 1-1 / race 1 (BBBD))</name>
    <name type="common">Brown leaf rust fungus</name>
    <dbReference type="NCBI Taxonomy" id="630390"/>
    <lineage>
        <taxon>Eukaryota</taxon>
        <taxon>Fungi</taxon>
        <taxon>Dikarya</taxon>
        <taxon>Basidiomycota</taxon>
        <taxon>Pucciniomycotina</taxon>
        <taxon>Pucciniomycetes</taxon>
        <taxon>Pucciniales</taxon>
        <taxon>Pucciniaceae</taxon>
        <taxon>Puccinia</taxon>
    </lineage>
</organism>
<dbReference type="EMBL" id="ADAS02000046">
    <property type="protein sequence ID" value="OAV93846.1"/>
    <property type="molecule type" value="Genomic_DNA"/>
</dbReference>
<accession>A0A180GM40</accession>
<reference evidence="2" key="4">
    <citation type="submission" date="2025-05" db="UniProtKB">
        <authorList>
            <consortium name="EnsemblFungi"/>
        </authorList>
    </citation>
    <scope>IDENTIFICATION</scope>
    <source>
        <strain evidence="2">isolate 1-1 / race 1 (BBBD)</strain>
    </source>
</reference>
<evidence type="ECO:0000313" key="2">
    <source>
        <dbReference type="EnsemblFungi" id="PTTG_11861-t43_1-p1"/>
    </source>
</evidence>
<reference evidence="2 3" key="3">
    <citation type="journal article" date="2017" name="G3 (Bethesda)">
        <title>Comparative analysis highlights variable genome content of wheat rusts and divergence of the mating loci.</title>
        <authorList>
            <person name="Cuomo C.A."/>
            <person name="Bakkeren G."/>
            <person name="Khalil H.B."/>
            <person name="Panwar V."/>
            <person name="Joly D."/>
            <person name="Linning R."/>
            <person name="Sakthikumar S."/>
            <person name="Song X."/>
            <person name="Adiconis X."/>
            <person name="Fan L."/>
            <person name="Goldberg J.M."/>
            <person name="Levin J.Z."/>
            <person name="Young S."/>
            <person name="Zeng Q."/>
            <person name="Anikster Y."/>
            <person name="Bruce M."/>
            <person name="Wang M."/>
            <person name="Yin C."/>
            <person name="McCallum B."/>
            <person name="Szabo L.J."/>
            <person name="Hulbert S."/>
            <person name="Chen X."/>
            <person name="Fellers J.P."/>
        </authorList>
    </citation>
    <scope>NUCLEOTIDE SEQUENCE</scope>
    <source>
        <strain evidence="2">isolate 1-1 / race 1 (BBBD)</strain>
        <strain evidence="3">Isolate 1-1 / race 1 (BBBD)</strain>
    </source>
</reference>
<sequence length="56" mass="6506">MFSRLIAIAYFAGLFSLGFLDRPPRKTWEKPRFGKLYGLWADQVQSLSTIIIITDR</sequence>
<dbReference type="AlphaFoldDB" id="A0A180GM40"/>
<reference evidence="1" key="2">
    <citation type="submission" date="2016-05" db="EMBL/GenBank/DDBJ databases">
        <title>Comparative analysis highlights variable genome content of wheat rusts and divergence of the mating loci.</title>
        <authorList>
            <person name="Cuomo C.A."/>
            <person name="Bakkeren G."/>
            <person name="Szabo L."/>
            <person name="Khalil H."/>
            <person name="Joly D."/>
            <person name="Goldberg J."/>
            <person name="Young S."/>
            <person name="Zeng Q."/>
            <person name="Fellers J."/>
        </authorList>
    </citation>
    <scope>NUCLEOTIDE SEQUENCE [LARGE SCALE GENOMIC DNA]</scope>
    <source>
        <strain evidence="1">1-1 BBBD Race 1</strain>
    </source>
</reference>
<proteinExistence type="predicted"/>
<gene>
    <name evidence="1" type="ORF">PTTG_11861</name>
</gene>
<dbReference type="EnsemblFungi" id="PTTG_11861-t43_1">
    <property type="protein sequence ID" value="PTTG_11861-t43_1-p1"/>
    <property type="gene ID" value="PTTG_11861"/>
</dbReference>
<dbReference type="Proteomes" id="UP000005240">
    <property type="component" value="Unassembled WGS sequence"/>
</dbReference>
<name>A0A180GM40_PUCT1</name>
<evidence type="ECO:0000313" key="1">
    <source>
        <dbReference type="EMBL" id="OAV93846.1"/>
    </source>
</evidence>
<evidence type="ECO:0000313" key="3">
    <source>
        <dbReference type="Proteomes" id="UP000005240"/>
    </source>
</evidence>
<keyword evidence="3" id="KW-1185">Reference proteome</keyword>